<dbReference type="EMBL" id="JBHRYR010000002">
    <property type="protein sequence ID" value="MFC3851572.1"/>
    <property type="molecule type" value="Genomic_DNA"/>
</dbReference>
<organism evidence="1 2">
    <name type="scientific">Saccharospirillum mangrovi</name>
    <dbReference type="NCBI Taxonomy" id="2161747"/>
    <lineage>
        <taxon>Bacteria</taxon>
        <taxon>Pseudomonadati</taxon>
        <taxon>Pseudomonadota</taxon>
        <taxon>Gammaproteobacteria</taxon>
        <taxon>Oceanospirillales</taxon>
        <taxon>Saccharospirillaceae</taxon>
        <taxon>Saccharospirillum</taxon>
    </lineage>
</organism>
<evidence type="ECO:0000313" key="2">
    <source>
        <dbReference type="Proteomes" id="UP001595617"/>
    </source>
</evidence>
<accession>A0ABV7ZWM8</accession>
<name>A0ABV7ZWM8_9GAMM</name>
<protein>
    <submittedName>
        <fullName evidence="1">Uncharacterized protein</fullName>
    </submittedName>
</protein>
<gene>
    <name evidence="1" type="ORF">ACFOOG_01900</name>
</gene>
<sequence length="188" mass="21085">MTIADIERTILLARMCDEQRNEERLEPRADVATTTHNHADFIARYVNQLPRSLSATEMGLRALELEDTVEPILNTIESFFTTGCELSQHGGLAALLDRAYLGHRLLEELNDHLHVRTGTWVLHTDMTEANVQAHQLLGEPYASELDDIVLQVMDAFSHALSIQTEVPILDSAIETLKPFAVSGDQRLK</sequence>
<dbReference type="RefSeq" id="WP_380692767.1">
    <property type="nucleotide sequence ID" value="NZ_JBHRYR010000002.1"/>
</dbReference>
<reference evidence="2" key="1">
    <citation type="journal article" date="2019" name="Int. J. Syst. Evol. Microbiol.">
        <title>The Global Catalogue of Microorganisms (GCM) 10K type strain sequencing project: providing services to taxonomists for standard genome sequencing and annotation.</title>
        <authorList>
            <consortium name="The Broad Institute Genomics Platform"/>
            <consortium name="The Broad Institute Genome Sequencing Center for Infectious Disease"/>
            <person name="Wu L."/>
            <person name="Ma J."/>
        </authorList>
    </citation>
    <scope>NUCLEOTIDE SEQUENCE [LARGE SCALE GENOMIC DNA]</scope>
    <source>
        <strain evidence="2">IBRC 10765</strain>
    </source>
</reference>
<proteinExistence type="predicted"/>
<comment type="caution">
    <text evidence="1">The sequence shown here is derived from an EMBL/GenBank/DDBJ whole genome shotgun (WGS) entry which is preliminary data.</text>
</comment>
<dbReference type="Proteomes" id="UP001595617">
    <property type="component" value="Unassembled WGS sequence"/>
</dbReference>
<keyword evidence="2" id="KW-1185">Reference proteome</keyword>
<evidence type="ECO:0000313" key="1">
    <source>
        <dbReference type="EMBL" id="MFC3851572.1"/>
    </source>
</evidence>